<organism evidence="6 7">
    <name type="scientific">Alteribacillus bidgolensis</name>
    <dbReference type="NCBI Taxonomy" id="930129"/>
    <lineage>
        <taxon>Bacteria</taxon>
        <taxon>Bacillati</taxon>
        <taxon>Bacillota</taxon>
        <taxon>Bacilli</taxon>
        <taxon>Bacillales</taxon>
        <taxon>Bacillaceae</taxon>
        <taxon>Alteribacillus</taxon>
    </lineage>
</organism>
<keyword evidence="3" id="KW-0904">Protein phosphatase</keyword>
<dbReference type="Gene3D" id="3.40.50.2300">
    <property type="match status" value="1"/>
</dbReference>
<accession>A0A1G8M278</accession>
<feature type="active site" description="Proton donor" evidence="4">
    <location>
        <position position="123"/>
    </location>
</feature>
<dbReference type="CDD" id="cd16344">
    <property type="entry name" value="LMWPAP"/>
    <property type="match status" value="1"/>
</dbReference>
<feature type="domain" description="Phosphotyrosine protein phosphatase I" evidence="5">
    <location>
        <begin position="6"/>
        <end position="145"/>
    </location>
</feature>
<evidence type="ECO:0000313" key="7">
    <source>
        <dbReference type="Proteomes" id="UP000199017"/>
    </source>
</evidence>
<dbReference type="InterPro" id="IPR023485">
    <property type="entry name" value="Ptyr_pPase"/>
</dbReference>
<evidence type="ECO:0000256" key="3">
    <source>
        <dbReference type="ARBA" id="ARBA00022912"/>
    </source>
</evidence>
<reference evidence="6 7" key="1">
    <citation type="submission" date="2016-10" db="EMBL/GenBank/DDBJ databases">
        <authorList>
            <person name="de Groot N.N."/>
        </authorList>
    </citation>
    <scope>NUCLEOTIDE SEQUENCE [LARGE SCALE GENOMIC DNA]</scope>
    <source>
        <strain evidence="7">P4B,CCM 7963,CECT 7998,DSM 25260,IBRC-M 10614,KCTC 13821</strain>
    </source>
</reference>
<feature type="active site" description="Nucleophile" evidence="4">
    <location>
        <position position="12"/>
    </location>
</feature>
<dbReference type="PRINTS" id="PR00719">
    <property type="entry name" value="LMWPTPASE"/>
</dbReference>
<dbReference type="GO" id="GO:0004725">
    <property type="term" value="F:protein tyrosine phosphatase activity"/>
    <property type="evidence" value="ECO:0007669"/>
    <property type="project" value="InterPro"/>
</dbReference>
<dbReference type="PANTHER" id="PTHR11717">
    <property type="entry name" value="LOW MOLECULAR WEIGHT PROTEIN TYROSINE PHOSPHATASE"/>
    <property type="match status" value="1"/>
</dbReference>
<gene>
    <name evidence="6" type="ORF">SAMN05216352_109179</name>
</gene>
<dbReference type="Pfam" id="PF01451">
    <property type="entry name" value="LMWPc"/>
    <property type="match status" value="1"/>
</dbReference>
<dbReference type="PANTHER" id="PTHR11717:SF31">
    <property type="entry name" value="LOW MOLECULAR WEIGHT PROTEIN-TYROSINE-PHOSPHATASE ETP-RELATED"/>
    <property type="match status" value="1"/>
</dbReference>
<evidence type="ECO:0000256" key="2">
    <source>
        <dbReference type="ARBA" id="ARBA00022801"/>
    </source>
</evidence>
<evidence type="ECO:0000256" key="1">
    <source>
        <dbReference type="ARBA" id="ARBA00011063"/>
    </source>
</evidence>
<dbReference type="SUPFAM" id="SSF52788">
    <property type="entry name" value="Phosphotyrosine protein phosphatases I"/>
    <property type="match status" value="1"/>
</dbReference>
<dbReference type="InterPro" id="IPR036196">
    <property type="entry name" value="Ptyr_pPase_sf"/>
</dbReference>
<name>A0A1G8M278_9BACI</name>
<dbReference type="RefSeq" id="WP_245917894.1">
    <property type="nucleotide sequence ID" value="NZ_FNDU01000009.1"/>
</dbReference>
<dbReference type="SMART" id="SM00226">
    <property type="entry name" value="LMWPc"/>
    <property type="match status" value="1"/>
</dbReference>
<keyword evidence="2" id="KW-0378">Hydrolase</keyword>
<dbReference type="EMBL" id="FNDU01000009">
    <property type="protein sequence ID" value="SDI61963.1"/>
    <property type="molecule type" value="Genomic_DNA"/>
</dbReference>
<dbReference type="Proteomes" id="UP000199017">
    <property type="component" value="Unassembled WGS sequence"/>
</dbReference>
<dbReference type="InterPro" id="IPR017867">
    <property type="entry name" value="Tyr_phospatase_low_mol_wt"/>
</dbReference>
<dbReference type="STRING" id="930129.SAMN05216352_109179"/>
<proteinExistence type="inferred from homology"/>
<dbReference type="AlphaFoldDB" id="A0A1G8M278"/>
<sequence length="153" mass="17091">MEAIIKHVLFVCTGNTCRSPMAEALFRAKTDKNIEGKSAGIYAMPGMPASDGTMKVLKERNITLKHDSKPLTEELVDWADIILTMTKNHHEMTVQTYPKAADKIFTLKEFALDANTDMGDIQDPIGGSTDTYRATAEEMDWLLEAALHKIKKF</sequence>
<evidence type="ECO:0000256" key="4">
    <source>
        <dbReference type="PIRSR" id="PIRSR617867-1"/>
    </source>
</evidence>
<keyword evidence="7" id="KW-1185">Reference proteome</keyword>
<evidence type="ECO:0000313" key="6">
    <source>
        <dbReference type="EMBL" id="SDI61963.1"/>
    </source>
</evidence>
<feature type="active site" evidence="4">
    <location>
        <position position="18"/>
    </location>
</feature>
<evidence type="ECO:0000259" key="5">
    <source>
        <dbReference type="SMART" id="SM00226"/>
    </source>
</evidence>
<dbReference type="InterPro" id="IPR050438">
    <property type="entry name" value="LMW_PTPase"/>
</dbReference>
<comment type="similarity">
    <text evidence="1">Belongs to the low molecular weight phosphotyrosine protein phosphatase family.</text>
</comment>
<protein>
    <submittedName>
        <fullName evidence="6">Protein-tyrosine phosphatase</fullName>
    </submittedName>
</protein>